<sequence>MFRVVAQYKVSSSLTLPGFKKKMFSELKAGKIEKNSTKSRRQPHFLPPPCQHHWYEKQTLRMHNPRLRGQAHWQEMDVHREWYEKQLAKPESGPSLK</sequence>
<reference evidence="2 3" key="1">
    <citation type="journal article" date="2019" name="Sci. Rep.">
        <title>Orb-weaving spider Araneus ventricosus genome elucidates the spidroin gene catalogue.</title>
        <authorList>
            <person name="Kono N."/>
            <person name="Nakamura H."/>
            <person name="Ohtoshi R."/>
            <person name="Moran D.A.P."/>
            <person name="Shinohara A."/>
            <person name="Yoshida Y."/>
            <person name="Fujiwara M."/>
            <person name="Mori M."/>
            <person name="Tomita M."/>
            <person name="Arakawa K."/>
        </authorList>
    </citation>
    <scope>NUCLEOTIDE SEQUENCE [LARGE SCALE GENOMIC DNA]</scope>
</reference>
<evidence type="ECO:0000313" key="2">
    <source>
        <dbReference type="EMBL" id="GBN23109.1"/>
    </source>
</evidence>
<keyword evidence="3" id="KW-1185">Reference proteome</keyword>
<dbReference type="Proteomes" id="UP000499080">
    <property type="component" value="Unassembled WGS sequence"/>
</dbReference>
<gene>
    <name evidence="2" type="ORF">AVEN_232590_1</name>
</gene>
<evidence type="ECO:0000313" key="3">
    <source>
        <dbReference type="Proteomes" id="UP000499080"/>
    </source>
</evidence>
<name>A0A4Y2M8V7_ARAVE</name>
<dbReference type="EMBL" id="BGPR01006953">
    <property type="protein sequence ID" value="GBN23109.1"/>
    <property type="molecule type" value="Genomic_DNA"/>
</dbReference>
<protein>
    <submittedName>
        <fullName evidence="2">Uncharacterized protein</fullName>
    </submittedName>
</protein>
<feature type="region of interest" description="Disordered" evidence="1">
    <location>
        <begin position="30"/>
        <end position="50"/>
    </location>
</feature>
<proteinExistence type="predicted"/>
<comment type="caution">
    <text evidence="2">The sequence shown here is derived from an EMBL/GenBank/DDBJ whole genome shotgun (WGS) entry which is preliminary data.</text>
</comment>
<evidence type="ECO:0000256" key="1">
    <source>
        <dbReference type="SAM" id="MobiDB-lite"/>
    </source>
</evidence>
<dbReference type="AlphaFoldDB" id="A0A4Y2M8V7"/>
<accession>A0A4Y2M8V7</accession>
<organism evidence="2 3">
    <name type="scientific">Araneus ventricosus</name>
    <name type="common">Orbweaver spider</name>
    <name type="synonym">Epeira ventricosa</name>
    <dbReference type="NCBI Taxonomy" id="182803"/>
    <lineage>
        <taxon>Eukaryota</taxon>
        <taxon>Metazoa</taxon>
        <taxon>Ecdysozoa</taxon>
        <taxon>Arthropoda</taxon>
        <taxon>Chelicerata</taxon>
        <taxon>Arachnida</taxon>
        <taxon>Araneae</taxon>
        <taxon>Araneomorphae</taxon>
        <taxon>Entelegynae</taxon>
        <taxon>Araneoidea</taxon>
        <taxon>Araneidae</taxon>
        <taxon>Araneus</taxon>
    </lineage>
</organism>